<dbReference type="InterPro" id="IPR042099">
    <property type="entry name" value="ANL_N_sf"/>
</dbReference>
<dbReference type="InterPro" id="IPR045851">
    <property type="entry name" value="AMP-bd_C_sf"/>
</dbReference>
<evidence type="ECO:0000259" key="4">
    <source>
        <dbReference type="Pfam" id="PF13193"/>
    </source>
</evidence>
<sequence>MTTGTGTTVIGEPIDARIGRWARNRPDAVAVVDAAGSTTYRELWEASGRLAARWVGHRRTAVLPSSDVGSVAAVVGAIRAGSSVLLLHRHLTADRLASVLSVGGPREVVAARRLHARLRRLGYAGPLVTPSDAARGRGAALPSVEESAELLAGLTSGTSGRPKVFVRSRSSWSRTLDRSDEEFTIDAASRVATPGVLDHTHFLYGVVHALGRGAAVDLRPLSPGGGADPTHLYTVPTLAVDVVAGLGGPLRSVREVLSSGAFWPEPARASLAARLPGARIVHFYGASELSLVSVAASDEAVPVGSSGRVVSGVDVRVADGVVHVRSDMVFDGYLTDDSSLPAGGPVDGWFDVGDRGRVEDGWLFLSGRVSDTISRGALKVEPADVERALLSHPGVVEAACVGAPHPRMGAVPVAAVVADGPVDRAALWRHLRESLDVPSRPTRVVVTDALPRTPRGKLDRPAVLALIDRLSE</sequence>
<accession>A0A1I0U7B5</accession>
<gene>
    <name evidence="5" type="ORF">SAMN05444374_11455</name>
</gene>
<dbReference type="PANTHER" id="PTHR43201">
    <property type="entry name" value="ACYL-COA SYNTHETASE"/>
    <property type="match status" value="1"/>
</dbReference>
<name>A0A1I0U7B5_9NOCA</name>
<dbReference type="SUPFAM" id="SSF56801">
    <property type="entry name" value="Acetyl-CoA synthetase-like"/>
    <property type="match status" value="1"/>
</dbReference>
<organism evidence="5 6">
    <name type="scientific">Rhodococcoides kroppenstedtii</name>
    <dbReference type="NCBI Taxonomy" id="293050"/>
    <lineage>
        <taxon>Bacteria</taxon>
        <taxon>Bacillati</taxon>
        <taxon>Actinomycetota</taxon>
        <taxon>Actinomycetes</taxon>
        <taxon>Mycobacteriales</taxon>
        <taxon>Nocardiaceae</taxon>
        <taxon>Rhodococcoides</taxon>
    </lineage>
</organism>
<dbReference type="PANTHER" id="PTHR43201:SF5">
    <property type="entry name" value="MEDIUM-CHAIN ACYL-COA LIGASE ACSF2, MITOCHONDRIAL"/>
    <property type="match status" value="1"/>
</dbReference>
<protein>
    <submittedName>
        <fullName evidence="5">Long-chain acyl-CoA synthetase</fullName>
    </submittedName>
</protein>
<dbReference type="Gene3D" id="3.30.300.30">
    <property type="match status" value="1"/>
</dbReference>
<proteinExistence type="inferred from homology"/>
<dbReference type="GO" id="GO:0006631">
    <property type="term" value="P:fatty acid metabolic process"/>
    <property type="evidence" value="ECO:0007669"/>
    <property type="project" value="TreeGrafter"/>
</dbReference>
<feature type="domain" description="AMP-dependent synthetase/ligase" evidence="3">
    <location>
        <begin position="20"/>
        <end position="334"/>
    </location>
</feature>
<feature type="domain" description="AMP-binding enzyme C-terminal" evidence="4">
    <location>
        <begin position="385"/>
        <end position="457"/>
    </location>
</feature>
<dbReference type="Proteomes" id="UP000182054">
    <property type="component" value="Unassembled WGS sequence"/>
</dbReference>
<evidence type="ECO:0000313" key="5">
    <source>
        <dbReference type="EMBL" id="SFA59763.1"/>
    </source>
</evidence>
<dbReference type="GO" id="GO:0031956">
    <property type="term" value="F:medium-chain fatty acid-CoA ligase activity"/>
    <property type="evidence" value="ECO:0007669"/>
    <property type="project" value="TreeGrafter"/>
</dbReference>
<evidence type="ECO:0000256" key="2">
    <source>
        <dbReference type="ARBA" id="ARBA00022598"/>
    </source>
</evidence>
<dbReference type="InterPro" id="IPR000873">
    <property type="entry name" value="AMP-dep_synth/lig_dom"/>
</dbReference>
<dbReference type="InterPro" id="IPR025110">
    <property type="entry name" value="AMP-bd_C"/>
</dbReference>
<reference evidence="5 6" key="1">
    <citation type="submission" date="2016-10" db="EMBL/GenBank/DDBJ databases">
        <authorList>
            <person name="de Groot N.N."/>
        </authorList>
    </citation>
    <scope>NUCLEOTIDE SEQUENCE [LARGE SCALE GENOMIC DNA]</scope>
    <source>
        <strain evidence="5 6">DSM 44908</strain>
    </source>
</reference>
<evidence type="ECO:0000256" key="1">
    <source>
        <dbReference type="ARBA" id="ARBA00006432"/>
    </source>
</evidence>
<dbReference type="GeneID" id="85487101"/>
<dbReference type="Gene3D" id="3.40.50.12780">
    <property type="entry name" value="N-terminal domain of ligase-like"/>
    <property type="match status" value="1"/>
</dbReference>
<evidence type="ECO:0000313" key="6">
    <source>
        <dbReference type="Proteomes" id="UP000182054"/>
    </source>
</evidence>
<dbReference type="EMBL" id="FOJN01000014">
    <property type="protein sequence ID" value="SFA59763.1"/>
    <property type="molecule type" value="Genomic_DNA"/>
</dbReference>
<dbReference type="Pfam" id="PF13193">
    <property type="entry name" value="AMP-binding_C"/>
    <property type="match status" value="1"/>
</dbReference>
<dbReference type="Pfam" id="PF00501">
    <property type="entry name" value="AMP-binding"/>
    <property type="match status" value="1"/>
</dbReference>
<dbReference type="RefSeq" id="WP_169817721.1">
    <property type="nucleotide sequence ID" value="NZ_FOJN01000014.1"/>
</dbReference>
<comment type="similarity">
    <text evidence="1">Belongs to the ATP-dependent AMP-binding enzyme family.</text>
</comment>
<evidence type="ECO:0000259" key="3">
    <source>
        <dbReference type="Pfam" id="PF00501"/>
    </source>
</evidence>
<keyword evidence="2" id="KW-0436">Ligase</keyword>
<dbReference type="AlphaFoldDB" id="A0A1I0U7B5"/>